<accession>A0A7X1B3D6</accession>
<dbReference type="AlphaFoldDB" id="A0A7X1B3D6"/>
<organism evidence="1 2">
    <name type="scientific">Pelagicoccus albus</name>
    <dbReference type="NCBI Taxonomy" id="415222"/>
    <lineage>
        <taxon>Bacteria</taxon>
        <taxon>Pseudomonadati</taxon>
        <taxon>Verrucomicrobiota</taxon>
        <taxon>Opitutia</taxon>
        <taxon>Puniceicoccales</taxon>
        <taxon>Pelagicoccaceae</taxon>
        <taxon>Pelagicoccus</taxon>
    </lineage>
</organism>
<evidence type="ECO:0000313" key="1">
    <source>
        <dbReference type="EMBL" id="MBC2604659.1"/>
    </source>
</evidence>
<keyword evidence="2" id="KW-1185">Reference proteome</keyword>
<comment type="caution">
    <text evidence="1">The sequence shown here is derived from an EMBL/GenBank/DDBJ whole genome shotgun (WGS) entry which is preliminary data.</text>
</comment>
<reference evidence="1 2" key="1">
    <citation type="submission" date="2020-07" db="EMBL/GenBank/DDBJ databases">
        <authorList>
            <person name="Feng X."/>
        </authorList>
    </citation>
    <scope>NUCLEOTIDE SEQUENCE [LARGE SCALE GENOMIC DNA]</scope>
    <source>
        <strain evidence="1 2">JCM23202</strain>
    </source>
</reference>
<sequence length="165" mass="17658">MEVMVAAVILTIAGLGTLTGLLQARKMTEGSIMMATATNIAQGYVEQLKSIDFSMLDQTTITELISQGVADSLNVSPMVSDPESGNDQTDVVNTRAIDINNTPEKDTDDLLINLVLYISDITDSGSGIGDAREIILRWSYVDNTNGAAVPVESTVFAIRSKIPTF</sequence>
<proteinExistence type="predicted"/>
<protein>
    <recommendedName>
        <fullName evidence="3">Type IV pilus assembly protein PilV</fullName>
    </recommendedName>
</protein>
<gene>
    <name evidence="1" type="ORF">H5P27_01180</name>
</gene>
<evidence type="ECO:0008006" key="3">
    <source>
        <dbReference type="Google" id="ProtNLM"/>
    </source>
</evidence>
<name>A0A7X1B3D6_9BACT</name>
<evidence type="ECO:0000313" key="2">
    <source>
        <dbReference type="Proteomes" id="UP000526501"/>
    </source>
</evidence>
<dbReference type="EMBL" id="JACHVC010000001">
    <property type="protein sequence ID" value="MBC2604659.1"/>
    <property type="molecule type" value="Genomic_DNA"/>
</dbReference>
<dbReference type="Proteomes" id="UP000526501">
    <property type="component" value="Unassembled WGS sequence"/>
</dbReference>